<evidence type="ECO:0000259" key="1">
    <source>
        <dbReference type="Pfam" id="PF02602"/>
    </source>
</evidence>
<dbReference type="PANTHER" id="PTHR40082">
    <property type="entry name" value="BLR5956 PROTEIN"/>
    <property type="match status" value="1"/>
</dbReference>
<keyword evidence="3" id="KW-1185">Reference proteome</keyword>
<dbReference type="KEGG" id="hdf:AArcSl_0060"/>
<name>A0A343TF46_9EURY</name>
<dbReference type="EC" id="4.2.1.75" evidence="2"/>
<dbReference type="GO" id="GO:0006780">
    <property type="term" value="P:uroporphyrinogen III biosynthetic process"/>
    <property type="evidence" value="ECO:0007669"/>
    <property type="project" value="InterPro"/>
</dbReference>
<dbReference type="Gene3D" id="3.40.50.10090">
    <property type="match status" value="2"/>
</dbReference>
<dbReference type="Pfam" id="PF02602">
    <property type="entry name" value="HEM4"/>
    <property type="match status" value="1"/>
</dbReference>
<dbReference type="EMBL" id="CP025066">
    <property type="protein sequence ID" value="AUX07718.1"/>
    <property type="molecule type" value="Genomic_DNA"/>
</dbReference>
<dbReference type="InterPro" id="IPR003754">
    <property type="entry name" value="4pyrrol_synth_uPrphyn_synth"/>
</dbReference>
<gene>
    <name evidence="2" type="primary">hemD</name>
    <name evidence="2" type="ORF">AArcSl_0060</name>
</gene>
<dbReference type="CDD" id="cd06578">
    <property type="entry name" value="HemD"/>
    <property type="match status" value="1"/>
</dbReference>
<dbReference type="InterPro" id="IPR039793">
    <property type="entry name" value="UROS/Hem4"/>
</dbReference>
<organism evidence="2 3">
    <name type="scientific">Halalkaliarchaeum desulfuricum</name>
    <dbReference type="NCBI Taxonomy" id="2055893"/>
    <lineage>
        <taxon>Archaea</taxon>
        <taxon>Methanobacteriati</taxon>
        <taxon>Methanobacteriota</taxon>
        <taxon>Stenosarchaea group</taxon>
        <taxon>Halobacteria</taxon>
        <taxon>Halobacteriales</taxon>
        <taxon>Haloferacaceae</taxon>
        <taxon>Halalkaliarchaeum</taxon>
    </lineage>
</organism>
<evidence type="ECO:0000313" key="2">
    <source>
        <dbReference type="EMBL" id="AUX07718.1"/>
    </source>
</evidence>
<protein>
    <submittedName>
        <fullName evidence="2">Uroporphyrinogen-III synthase</fullName>
        <ecNumber evidence="2">4.2.1.75</ecNumber>
    </submittedName>
</protein>
<dbReference type="AlphaFoldDB" id="A0A343TF46"/>
<dbReference type="Proteomes" id="UP000263012">
    <property type="component" value="Chromosome"/>
</dbReference>
<dbReference type="InterPro" id="IPR036108">
    <property type="entry name" value="4pyrrol_syn_uPrphyn_synt_sf"/>
</dbReference>
<proteinExistence type="predicted"/>
<feature type="domain" description="Tetrapyrrole biosynthesis uroporphyrinogen III synthase" evidence="1">
    <location>
        <begin position="13"/>
        <end position="233"/>
    </location>
</feature>
<dbReference type="GO" id="GO:0004852">
    <property type="term" value="F:uroporphyrinogen-III synthase activity"/>
    <property type="evidence" value="ECO:0007669"/>
    <property type="project" value="UniProtKB-EC"/>
</dbReference>
<dbReference type="PANTHER" id="PTHR40082:SF1">
    <property type="entry name" value="BLR5956 PROTEIN"/>
    <property type="match status" value="1"/>
</dbReference>
<keyword evidence="2" id="KW-0456">Lyase</keyword>
<dbReference type="NCBIfam" id="NF004587">
    <property type="entry name" value="PRK05928.2-5"/>
    <property type="match status" value="1"/>
</dbReference>
<reference evidence="3" key="1">
    <citation type="submission" date="2017-11" db="EMBL/GenBank/DDBJ databases">
        <title>Phenotypic and genomic properties of facultatively anaerobic sulfur-reducing natronoarchaea from hypersaline soda lakes.</title>
        <authorList>
            <person name="Sorokin D.Y."/>
            <person name="Kublanov I.V."/>
            <person name="Roman P."/>
            <person name="Sinninghe Damste J.S."/>
            <person name="Golyshin P.N."/>
            <person name="Rojo D."/>
            <person name="Ciordia S."/>
            <person name="Mena M.D.C."/>
            <person name="Ferrer M."/>
            <person name="Messina E."/>
            <person name="Smedile F."/>
            <person name="La Spada G."/>
            <person name="La Cono V."/>
            <person name="Yakimov M.M."/>
        </authorList>
    </citation>
    <scope>NUCLEOTIDE SEQUENCE [LARGE SCALE GENOMIC DNA]</scope>
    <source>
        <strain evidence="3">AArc-Sl</strain>
    </source>
</reference>
<sequence length="247" mass="25773">MFRPDDDRIRTAVELLEELGAAPIADPMLAVEPTGAVPRPAEFVVLTSKTGVELAAEAGWSPENAGPDGEAAILVAIGPATAAAAREAGWSPDVVPEEYTSAGLVETLEGRVDGRTVEVARSDHGSPVLLEGLRAARADVHETILYKLVRPPESGRSAELAALGDLDAAAFTSSLTVEHFLEAAEDRDVHEDALSGLDRAIVGAIGDPTRDTAESHGIAVDVVPDEATFEALARAVVEAATRRAESE</sequence>
<dbReference type="SUPFAM" id="SSF69618">
    <property type="entry name" value="HemD-like"/>
    <property type="match status" value="1"/>
</dbReference>
<evidence type="ECO:0000313" key="3">
    <source>
        <dbReference type="Proteomes" id="UP000263012"/>
    </source>
</evidence>
<accession>A0A343TF46</accession>